<reference evidence="6 7" key="1">
    <citation type="submission" date="2017-05" db="EMBL/GenBank/DDBJ databases">
        <title>Virgibacillus sp. AK90 isolated from a saltern of Kakinada, India.</title>
        <authorList>
            <person name="Gupta V."/>
            <person name="Sidhu C."/>
            <person name="Korpole S."/>
            <person name="Pinnaka A.K."/>
        </authorList>
    </citation>
    <scope>NUCLEOTIDE SEQUENCE [LARGE SCALE GENOMIC DNA]</scope>
    <source>
        <strain evidence="6 7">AK90</strain>
    </source>
</reference>
<dbReference type="InterPro" id="IPR003593">
    <property type="entry name" value="AAA+_ATPase"/>
</dbReference>
<dbReference type="InterPro" id="IPR003439">
    <property type="entry name" value="ABC_transporter-like_ATP-bd"/>
</dbReference>
<evidence type="ECO:0000313" key="6">
    <source>
        <dbReference type="EMBL" id="RFA35018.1"/>
    </source>
</evidence>
<dbReference type="GO" id="GO:0005886">
    <property type="term" value="C:plasma membrane"/>
    <property type="evidence" value="ECO:0007669"/>
    <property type="project" value="TreeGrafter"/>
</dbReference>
<accession>A0A3E0WQB8</accession>
<comment type="caution">
    <text evidence="6">The sequence shown here is derived from an EMBL/GenBank/DDBJ whole genome shotgun (WGS) entry which is preliminary data.</text>
</comment>
<dbReference type="RefSeq" id="WP_077706154.1">
    <property type="nucleotide sequence ID" value="NZ_LT745763.1"/>
</dbReference>
<evidence type="ECO:0000256" key="1">
    <source>
        <dbReference type="ARBA" id="ARBA00005417"/>
    </source>
</evidence>
<dbReference type="PANTHER" id="PTHR24220:SF659">
    <property type="entry name" value="TRANSPORTER, PUTATIVE-RELATED"/>
    <property type="match status" value="1"/>
</dbReference>
<dbReference type="SUPFAM" id="SSF52540">
    <property type="entry name" value="P-loop containing nucleoside triphosphate hydrolases"/>
    <property type="match status" value="1"/>
</dbReference>
<dbReference type="PROSITE" id="PS00211">
    <property type="entry name" value="ABC_TRANSPORTER_1"/>
    <property type="match status" value="1"/>
</dbReference>
<dbReference type="EMBL" id="NFZX01000016">
    <property type="protein sequence ID" value="RFA35018.1"/>
    <property type="molecule type" value="Genomic_DNA"/>
</dbReference>
<dbReference type="Proteomes" id="UP000256488">
    <property type="component" value="Unassembled WGS sequence"/>
</dbReference>
<evidence type="ECO:0000259" key="5">
    <source>
        <dbReference type="PROSITE" id="PS50893"/>
    </source>
</evidence>
<dbReference type="AlphaFoldDB" id="A0A3E0WQB8"/>
<dbReference type="PANTHER" id="PTHR24220">
    <property type="entry name" value="IMPORT ATP-BINDING PROTEIN"/>
    <property type="match status" value="1"/>
</dbReference>
<dbReference type="PROSITE" id="PS50893">
    <property type="entry name" value="ABC_TRANSPORTER_2"/>
    <property type="match status" value="1"/>
</dbReference>
<dbReference type="Pfam" id="PF00005">
    <property type="entry name" value="ABC_tran"/>
    <property type="match status" value="1"/>
</dbReference>
<dbReference type="SMART" id="SM00382">
    <property type="entry name" value="AAA"/>
    <property type="match status" value="1"/>
</dbReference>
<name>A0A3E0WQB8_9BACI</name>
<dbReference type="FunFam" id="3.40.50.300:FF:000056">
    <property type="entry name" value="Cell division ATP-binding protein FtsE"/>
    <property type="match status" value="1"/>
</dbReference>
<dbReference type="GO" id="GO:0005524">
    <property type="term" value="F:ATP binding"/>
    <property type="evidence" value="ECO:0007669"/>
    <property type="project" value="UniProtKB-KW"/>
</dbReference>
<dbReference type="InterPro" id="IPR027417">
    <property type="entry name" value="P-loop_NTPase"/>
</dbReference>
<sequence>MIAIENVCVSYTHLETAILQNVHLHISSGEWVSVVGPSGSGKTSLLKVIAGSLKNMEGHVTINDTPIYTLPTNERHAFLRNKVATVYQQFRLLPQFSVLENVMLPLLPYQKRKHLKDKAIQLIDEIGLHHRITHFPHQLSGGEQQRVAFARALLSEPTILLCDEPTGNLDSANRDIIIQLLKQIHAKGKTIILATHDPIVAEQADRTITIQDGVIHEGEVVE</sequence>
<dbReference type="GO" id="GO:0022857">
    <property type="term" value="F:transmembrane transporter activity"/>
    <property type="evidence" value="ECO:0007669"/>
    <property type="project" value="TreeGrafter"/>
</dbReference>
<keyword evidence="4 6" id="KW-0067">ATP-binding</keyword>
<gene>
    <name evidence="6" type="ORF">CAI16_09180</name>
</gene>
<evidence type="ECO:0000313" key="7">
    <source>
        <dbReference type="Proteomes" id="UP000256488"/>
    </source>
</evidence>
<evidence type="ECO:0000256" key="4">
    <source>
        <dbReference type="ARBA" id="ARBA00022840"/>
    </source>
</evidence>
<organism evidence="6 7">
    <name type="scientific">Virgibacillus dokdonensis</name>
    <dbReference type="NCBI Taxonomy" id="302167"/>
    <lineage>
        <taxon>Bacteria</taxon>
        <taxon>Bacillati</taxon>
        <taxon>Bacillota</taxon>
        <taxon>Bacilli</taxon>
        <taxon>Bacillales</taxon>
        <taxon>Bacillaceae</taxon>
        <taxon>Virgibacillus</taxon>
    </lineage>
</organism>
<keyword evidence="3" id="KW-0547">Nucleotide-binding</keyword>
<evidence type="ECO:0000256" key="3">
    <source>
        <dbReference type="ARBA" id="ARBA00022741"/>
    </source>
</evidence>
<feature type="domain" description="ABC transporter" evidence="5">
    <location>
        <begin position="2"/>
        <end position="220"/>
    </location>
</feature>
<dbReference type="Gene3D" id="3.40.50.300">
    <property type="entry name" value="P-loop containing nucleotide triphosphate hydrolases"/>
    <property type="match status" value="1"/>
</dbReference>
<proteinExistence type="inferred from homology"/>
<keyword evidence="2" id="KW-0813">Transport</keyword>
<dbReference type="InterPro" id="IPR017911">
    <property type="entry name" value="MacB-like_ATP-bd"/>
</dbReference>
<dbReference type="CDD" id="cd03255">
    <property type="entry name" value="ABC_MJ0796_LolCDE_FtsE"/>
    <property type="match status" value="1"/>
</dbReference>
<evidence type="ECO:0000256" key="2">
    <source>
        <dbReference type="ARBA" id="ARBA00022448"/>
    </source>
</evidence>
<dbReference type="GO" id="GO:0016887">
    <property type="term" value="F:ATP hydrolysis activity"/>
    <property type="evidence" value="ECO:0007669"/>
    <property type="project" value="InterPro"/>
</dbReference>
<dbReference type="InterPro" id="IPR015854">
    <property type="entry name" value="ABC_transpr_LolD-like"/>
</dbReference>
<comment type="similarity">
    <text evidence="1">Belongs to the ABC transporter superfamily.</text>
</comment>
<dbReference type="InterPro" id="IPR017871">
    <property type="entry name" value="ABC_transporter-like_CS"/>
</dbReference>
<protein>
    <submittedName>
        <fullName evidence="6">ABC transporter ATP-binding protein</fullName>
    </submittedName>
</protein>